<evidence type="ECO:0000313" key="7">
    <source>
        <dbReference type="Proteomes" id="UP001465976"/>
    </source>
</evidence>
<feature type="signal peptide" evidence="3">
    <location>
        <begin position="1"/>
        <end position="19"/>
    </location>
</feature>
<dbReference type="Gene3D" id="3.40.50.1820">
    <property type="entry name" value="alpha/beta hydrolase"/>
    <property type="match status" value="1"/>
</dbReference>
<evidence type="ECO:0000256" key="2">
    <source>
        <dbReference type="ARBA" id="ARBA00022801"/>
    </source>
</evidence>
<keyword evidence="7" id="KW-1185">Reference proteome</keyword>
<dbReference type="Proteomes" id="UP001465976">
    <property type="component" value="Unassembled WGS sequence"/>
</dbReference>
<dbReference type="PROSITE" id="PS00122">
    <property type="entry name" value="CARBOXYLESTERASE_B_1"/>
    <property type="match status" value="1"/>
</dbReference>
<name>A0ABR3FSU1_9AGAR</name>
<dbReference type="InterPro" id="IPR002018">
    <property type="entry name" value="CarbesteraseB"/>
</dbReference>
<accession>A0ABR3FSU1</accession>
<protein>
    <recommendedName>
        <fullName evidence="3">Carboxylic ester hydrolase</fullName>
        <ecNumber evidence="3">3.1.1.-</ecNumber>
    </recommendedName>
</protein>
<feature type="domain" description="Carboxylesterase type B" evidence="5">
    <location>
        <begin position="41"/>
        <end position="521"/>
    </location>
</feature>
<comment type="similarity">
    <text evidence="1 3">Belongs to the type-B carboxylesterase/lipase family.</text>
</comment>
<reference evidence="6 7" key="1">
    <citation type="submission" date="2024-02" db="EMBL/GenBank/DDBJ databases">
        <title>A draft genome for the cacao thread blight pathogen Marasmius crinis-equi.</title>
        <authorList>
            <person name="Cohen S.P."/>
            <person name="Baruah I.K."/>
            <person name="Amoako-Attah I."/>
            <person name="Bukari Y."/>
            <person name="Meinhardt L.W."/>
            <person name="Bailey B.A."/>
        </authorList>
    </citation>
    <scope>NUCLEOTIDE SEQUENCE [LARGE SCALE GENOMIC DNA]</scope>
    <source>
        <strain evidence="6 7">GH-76</strain>
    </source>
</reference>
<feature type="chain" id="PRO_5044976596" description="Carboxylic ester hydrolase" evidence="3">
    <location>
        <begin position="20"/>
        <end position="551"/>
    </location>
</feature>
<keyword evidence="2 3" id="KW-0378">Hydrolase</keyword>
<evidence type="ECO:0000256" key="3">
    <source>
        <dbReference type="RuleBase" id="RU361235"/>
    </source>
</evidence>
<proteinExistence type="inferred from homology"/>
<organism evidence="6 7">
    <name type="scientific">Marasmius crinis-equi</name>
    <dbReference type="NCBI Taxonomy" id="585013"/>
    <lineage>
        <taxon>Eukaryota</taxon>
        <taxon>Fungi</taxon>
        <taxon>Dikarya</taxon>
        <taxon>Basidiomycota</taxon>
        <taxon>Agaricomycotina</taxon>
        <taxon>Agaricomycetes</taxon>
        <taxon>Agaricomycetidae</taxon>
        <taxon>Agaricales</taxon>
        <taxon>Marasmiineae</taxon>
        <taxon>Marasmiaceae</taxon>
        <taxon>Marasmius</taxon>
    </lineage>
</organism>
<dbReference type="PANTHER" id="PTHR11559">
    <property type="entry name" value="CARBOXYLESTERASE"/>
    <property type="match status" value="1"/>
</dbReference>
<dbReference type="InterPro" id="IPR050309">
    <property type="entry name" value="Type-B_Carboxylest/Lipase"/>
</dbReference>
<feature type="compositionally biased region" description="Polar residues" evidence="4">
    <location>
        <begin position="92"/>
        <end position="102"/>
    </location>
</feature>
<dbReference type="InterPro" id="IPR029058">
    <property type="entry name" value="AB_hydrolase_fold"/>
</dbReference>
<dbReference type="Pfam" id="PF00135">
    <property type="entry name" value="COesterase"/>
    <property type="match status" value="1"/>
</dbReference>
<gene>
    <name evidence="6" type="ORF">V5O48_003451</name>
</gene>
<feature type="region of interest" description="Disordered" evidence="4">
    <location>
        <begin position="66"/>
        <end position="107"/>
    </location>
</feature>
<keyword evidence="3" id="KW-0732">Signal</keyword>
<dbReference type="EC" id="3.1.1.-" evidence="3"/>
<dbReference type="SUPFAM" id="SSF53474">
    <property type="entry name" value="alpha/beta-Hydrolases"/>
    <property type="match status" value="1"/>
</dbReference>
<feature type="compositionally biased region" description="Polar residues" evidence="4">
    <location>
        <begin position="69"/>
        <end position="82"/>
    </location>
</feature>
<evidence type="ECO:0000313" key="6">
    <source>
        <dbReference type="EMBL" id="KAL0578550.1"/>
    </source>
</evidence>
<dbReference type="EMBL" id="JBAHYK010000094">
    <property type="protein sequence ID" value="KAL0578550.1"/>
    <property type="molecule type" value="Genomic_DNA"/>
</dbReference>
<evidence type="ECO:0000259" key="5">
    <source>
        <dbReference type="Pfam" id="PF00135"/>
    </source>
</evidence>
<evidence type="ECO:0000256" key="1">
    <source>
        <dbReference type="ARBA" id="ARBA00005964"/>
    </source>
</evidence>
<comment type="caution">
    <text evidence="6">The sequence shown here is derived from an EMBL/GenBank/DDBJ whole genome shotgun (WGS) entry which is preliminary data.</text>
</comment>
<dbReference type="InterPro" id="IPR019826">
    <property type="entry name" value="Carboxylesterase_B_AS"/>
</dbReference>
<evidence type="ECO:0000256" key="4">
    <source>
        <dbReference type="SAM" id="MobiDB-lite"/>
    </source>
</evidence>
<sequence>MISTIVKLLLLTAAGAASSVSPRQTTAPTIDLGYAQYQGVFDSNTNVTNFRGVRYAAAPTGDLRWRVPQTPSNISGVQQASTDPAPCLQAPTGASPTNPNENSLEKRQAPAANEDCLFLNVAFPGTDIPAEGLPTIVWIHGGGYIAGSASQFQASDLIREANNGVVAVVIQYRLGLFGFLSGNEVKENGVLNAGLLDQNFALRWVHDHISKFGGDPTKVTIWGESAGGGSVLQQVIAEDGQTSPQLFRGAITSSTFLPSQYDFNDTIPETLYNEVVSQTNCSLSVDTLTCLRTASSSALQAANMNINLAGFFGTFVFVPVIDGTFITQRATQALSQGKVNGQALLAMTNTNEGVNFVNQSAPANITSYAGLLFPKFGPEQEANVTQLYSEQGTQLDQENRVMAEAIFICPTYFIVNAFGNRSFKARHYSRFPLLLSHTYIRPQGQFAIPPARHGDDVNYYFPNGRTPSFNNTDFQKAFSESFLAFVISLDPNAKFDPSDITPEWSEFSDGQSEMLFNKTSANAPDVREITADQALLERCSFWESVGELTGQ</sequence>